<feature type="region of interest" description="Disordered" evidence="1">
    <location>
        <begin position="42"/>
        <end position="74"/>
    </location>
</feature>
<protein>
    <recommendedName>
        <fullName evidence="5">Lipoprotein</fullName>
    </recommendedName>
</protein>
<sequence>MNSTITPVGKSALSAFSGITMAVLGLSLAGCSAAETAAPAESLSAVSPAQKPLSAEATTDDTTAPNTDPTPSTVPVGRLVSLHVEGAQANALVKTLVVTADGKENGGDMRDVKLPFDQELTLPADASFTKVLVLGKYASGATGEISCTVTIDGGQVASQSSSNHRPAECLFVEKSSK</sequence>
<dbReference type="Gene3D" id="2.60.40.2880">
    <property type="entry name" value="MmpS1-5, C-terminal soluble domain"/>
    <property type="match status" value="1"/>
</dbReference>
<accession>A0A931CRH7</accession>
<dbReference type="RefSeq" id="WP_196398176.1">
    <property type="nucleotide sequence ID" value="NZ_JADNYM010000027.1"/>
</dbReference>
<evidence type="ECO:0000256" key="2">
    <source>
        <dbReference type="SAM" id="SignalP"/>
    </source>
</evidence>
<reference evidence="3 4" key="1">
    <citation type="submission" date="2020-11" db="EMBL/GenBank/DDBJ databases">
        <title>Arthrobacter antarcticus sp. nov., isolated from Antarctic Soil.</title>
        <authorList>
            <person name="Li J."/>
        </authorList>
    </citation>
    <scope>NUCLEOTIDE SEQUENCE [LARGE SCALE GENOMIC DNA]</scope>
    <source>
        <strain evidence="3 4">Z1-20</strain>
    </source>
</reference>
<feature type="compositionally biased region" description="Low complexity" evidence="1">
    <location>
        <begin position="55"/>
        <end position="73"/>
    </location>
</feature>
<feature type="signal peptide" evidence="2">
    <location>
        <begin position="1"/>
        <end position="22"/>
    </location>
</feature>
<evidence type="ECO:0008006" key="5">
    <source>
        <dbReference type="Google" id="ProtNLM"/>
    </source>
</evidence>
<dbReference type="AlphaFoldDB" id="A0A931CRH7"/>
<evidence type="ECO:0000313" key="3">
    <source>
        <dbReference type="EMBL" id="MBG0741240.1"/>
    </source>
</evidence>
<proteinExistence type="predicted"/>
<dbReference type="EMBL" id="JADNYM010000027">
    <property type="protein sequence ID" value="MBG0741240.1"/>
    <property type="molecule type" value="Genomic_DNA"/>
</dbReference>
<evidence type="ECO:0000313" key="4">
    <source>
        <dbReference type="Proteomes" id="UP000655366"/>
    </source>
</evidence>
<comment type="caution">
    <text evidence="3">The sequence shown here is derived from an EMBL/GenBank/DDBJ whole genome shotgun (WGS) entry which is preliminary data.</text>
</comment>
<organism evidence="3 4">
    <name type="scientific">Arthrobacter terrae</name>
    <dbReference type="NCBI Taxonomy" id="2935737"/>
    <lineage>
        <taxon>Bacteria</taxon>
        <taxon>Bacillati</taxon>
        <taxon>Actinomycetota</taxon>
        <taxon>Actinomycetes</taxon>
        <taxon>Micrococcales</taxon>
        <taxon>Micrococcaceae</taxon>
        <taxon>Arthrobacter</taxon>
    </lineage>
</organism>
<keyword evidence="2" id="KW-0732">Signal</keyword>
<dbReference type="Proteomes" id="UP000655366">
    <property type="component" value="Unassembled WGS sequence"/>
</dbReference>
<dbReference type="InterPro" id="IPR038468">
    <property type="entry name" value="MmpS_C"/>
</dbReference>
<evidence type="ECO:0000256" key="1">
    <source>
        <dbReference type="SAM" id="MobiDB-lite"/>
    </source>
</evidence>
<gene>
    <name evidence="3" type="ORF">IV500_17880</name>
</gene>
<keyword evidence="4" id="KW-1185">Reference proteome</keyword>
<name>A0A931CRH7_9MICC</name>
<feature type="chain" id="PRO_5038372557" description="Lipoprotein" evidence="2">
    <location>
        <begin position="23"/>
        <end position="177"/>
    </location>
</feature>